<keyword evidence="3" id="KW-1185">Reference proteome</keyword>
<keyword evidence="1" id="KW-0812">Transmembrane</keyword>
<evidence type="ECO:0000313" key="2">
    <source>
        <dbReference type="EMBL" id="ANJ25882.1"/>
    </source>
</evidence>
<dbReference type="STRING" id="453304.ATC03_03110"/>
<dbReference type="RefSeq" id="WP_067872985.1">
    <property type="nucleotide sequence ID" value="NZ_CP013979.1"/>
</dbReference>
<evidence type="ECO:0000256" key="1">
    <source>
        <dbReference type="SAM" id="Phobius"/>
    </source>
</evidence>
<dbReference type="KEGG" id="agy:ATC03_03110"/>
<feature type="transmembrane region" description="Helical" evidence="1">
    <location>
        <begin position="47"/>
        <end position="72"/>
    </location>
</feature>
<feature type="transmembrane region" description="Helical" evidence="1">
    <location>
        <begin position="6"/>
        <end position="26"/>
    </location>
</feature>
<dbReference type="EMBL" id="CP013979">
    <property type="protein sequence ID" value="ANJ25882.1"/>
    <property type="molecule type" value="Genomic_DNA"/>
</dbReference>
<organism evidence="2 3">
    <name type="scientific">Agromyces aureus</name>
    <dbReference type="NCBI Taxonomy" id="453304"/>
    <lineage>
        <taxon>Bacteria</taxon>
        <taxon>Bacillati</taxon>
        <taxon>Actinomycetota</taxon>
        <taxon>Actinomycetes</taxon>
        <taxon>Micrococcales</taxon>
        <taxon>Microbacteriaceae</taxon>
        <taxon>Agromyces</taxon>
    </lineage>
</organism>
<sequence length="78" mass="8392">MWFQFITGLILVVIGVLIIIFRVRVARAQARLIRAMGGRGAEQEAKYTTPGMMLIVGAGALWVGISCVVTAVNRMTAG</sequence>
<dbReference type="AlphaFoldDB" id="A0A191WCB5"/>
<gene>
    <name evidence="2" type="ORF">ATC03_03110</name>
</gene>
<evidence type="ECO:0000313" key="3">
    <source>
        <dbReference type="Proteomes" id="UP000078437"/>
    </source>
</evidence>
<proteinExistence type="predicted"/>
<keyword evidence="1" id="KW-0472">Membrane</keyword>
<name>A0A191WCB5_9MICO</name>
<dbReference type="OrthoDB" id="10000822at2"/>
<protein>
    <submittedName>
        <fullName evidence="2">Uncharacterized protein</fullName>
    </submittedName>
</protein>
<keyword evidence="1" id="KW-1133">Transmembrane helix</keyword>
<dbReference type="Proteomes" id="UP000078437">
    <property type="component" value="Chromosome"/>
</dbReference>
<accession>A0A191WCB5</accession>
<reference evidence="2 3" key="1">
    <citation type="journal article" date="2016" name="Int. J. Syst. Evol. Microbiol.">
        <title>Agromyces aureus sp. nov., isolated from the rhizosphere of Salix caprea L. grown in a heavy-metal-contaminated soil.</title>
        <authorList>
            <person name="Corretto E."/>
            <person name="Antonielli L."/>
            <person name="Sessitsch A."/>
            <person name="Compant S."/>
            <person name="Gorfer M."/>
            <person name="Kuffner M."/>
            <person name="Brader G."/>
        </authorList>
    </citation>
    <scope>NUCLEOTIDE SEQUENCE [LARGE SCALE GENOMIC DNA]</scope>
    <source>
        <strain evidence="2 3">AR33</strain>
    </source>
</reference>
<reference evidence="3" key="2">
    <citation type="submission" date="2016-01" db="EMBL/GenBank/DDBJ databases">
        <title>Complete genome sequence of Agromyces aureus AR33T and comparison with related organisms.</title>
        <authorList>
            <person name="Corretto E."/>
            <person name="Antonielli L."/>
            <person name="Sessitsch A."/>
            <person name="Brader G."/>
        </authorList>
    </citation>
    <scope>NUCLEOTIDE SEQUENCE [LARGE SCALE GENOMIC DNA]</scope>
    <source>
        <strain evidence="3">AR33</strain>
    </source>
</reference>